<dbReference type="KEGG" id="euz:DVS28_b0410"/>
<geneLocation type="plasmid" evidence="2">
    <name>pedy32-46i</name>
</geneLocation>
<evidence type="ECO:0000313" key="2">
    <source>
        <dbReference type="Proteomes" id="UP000264006"/>
    </source>
</evidence>
<dbReference type="AlphaFoldDB" id="A0A346Y6R6"/>
<organism evidence="1 2">
    <name type="scientific">Euzebya pacifica</name>
    <dbReference type="NCBI Taxonomy" id="1608957"/>
    <lineage>
        <taxon>Bacteria</taxon>
        <taxon>Bacillati</taxon>
        <taxon>Actinomycetota</taxon>
        <taxon>Nitriliruptoria</taxon>
        <taxon>Euzebyales</taxon>
    </lineage>
</organism>
<gene>
    <name evidence="1" type="ORF">DVS28_b0410</name>
</gene>
<keyword evidence="1" id="KW-0614">Plasmid</keyword>
<protein>
    <submittedName>
        <fullName evidence="1">Uncharacterized protein</fullName>
    </submittedName>
</protein>
<dbReference type="Proteomes" id="UP000264006">
    <property type="component" value="Plasmid pEDY32-46I"/>
</dbReference>
<evidence type="ECO:0000313" key="1">
    <source>
        <dbReference type="EMBL" id="AXV10163.1"/>
    </source>
</evidence>
<keyword evidence="2" id="KW-1185">Reference proteome</keyword>
<name>A0A346Y6R6_9ACTN</name>
<reference evidence="1 2" key="1">
    <citation type="submission" date="2018-09" db="EMBL/GenBank/DDBJ databases">
        <title>Complete genome sequence of Euzebya sp. DY32-46 isolated from seawater of Pacific Ocean.</title>
        <authorList>
            <person name="Xu L."/>
            <person name="Wu Y.-H."/>
            <person name="Xu X.-W."/>
        </authorList>
    </citation>
    <scope>NUCLEOTIDE SEQUENCE [LARGE SCALE GENOMIC DNA]</scope>
    <source>
        <strain evidence="1 2">DY32-46</strain>
        <plasmid evidence="2">pedy32-46i</plasmid>
    </source>
</reference>
<dbReference type="EMBL" id="CP031166">
    <property type="protein sequence ID" value="AXV10163.1"/>
    <property type="molecule type" value="Genomic_DNA"/>
</dbReference>
<sequence length="144" mass="14996">MASEGGRFAYPIPATIATGAYAIFNLGQDDWQDFPDGWFPEWTLTPGGAACDSQRAAEVLEHNLNDGVVVGSALMPEPGRDGEAALWCVGPDGRPSGVGDGFSDPITVDGQPAAAFTIDVNEHAPGSYLVAECSTYLVSADDGF</sequence>
<proteinExistence type="predicted"/>
<accession>A0A346Y6R6</accession>